<feature type="region of interest" description="Disordered" evidence="1">
    <location>
        <begin position="63"/>
        <end position="92"/>
    </location>
</feature>
<comment type="caution">
    <text evidence="3">The sequence shown here is derived from an EMBL/GenBank/DDBJ whole genome shotgun (WGS) entry which is preliminary data.</text>
</comment>
<keyword evidence="4" id="KW-1185">Reference proteome</keyword>
<evidence type="ECO:0000256" key="1">
    <source>
        <dbReference type="SAM" id="MobiDB-lite"/>
    </source>
</evidence>
<dbReference type="Proteomes" id="UP001469553">
    <property type="component" value="Unassembled WGS sequence"/>
</dbReference>
<evidence type="ECO:0000313" key="3">
    <source>
        <dbReference type="EMBL" id="MEQ2315429.1"/>
    </source>
</evidence>
<organism evidence="3 4">
    <name type="scientific">Ameca splendens</name>
    <dbReference type="NCBI Taxonomy" id="208324"/>
    <lineage>
        <taxon>Eukaryota</taxon>
        <taxon>Metazoa</taxon>
        <taxon>Chordata</taxon>
        <taxon>Craniata</taxon>
        <taxon>Vertebrata</taxon>
        <taxon>Euteleostomi</taxon>
        <taxon>Actinopterygii</taxon>
        <taxon>Neopterygii</taxon>
        <taxon>Teleostei</taxon>
        <taxon>Neoteleostei</taxon>
        <taxon>Acanthomorphata</taxon>
        <taxon>Ovalentaria</taxon>
        <taxon>Atherinomorphae</taxon>
        <taxon>Cyprinodontiformes</taxon>
        <taxon>Goodeidae</taxon>
        <taxon>Ameca</taxon>
    </lineage>
</organism>
<sequence length="92" mass="10111">MTFTLLASRSPCSMLLFATWLHVRCPACVPCPASWCSKWVPECRQAGSSVAWARLSRTKVQVGASEQHDERAKAEAEIRQAPASESTHKAPI</sequence>
<proteinExistence type="predicted"/>
<name>A0ABV1AA49_9TELE</name>
<feature type="signal peptide" evidence="2">
    <location>
        <begin position="1"/>
        <end position="26"/>
    </location>
</feature>
<gene>
    <name evidence="3" type="ORF">AMECASPLE_022224</name>
</gene>
<reference evidence="3 4" key="1">
    <citation type="submission" date="2021-06" db="EMBL/GenBank/DDBJ databases">
        <authorList>
            <person name="Palmer J.M."/>
        </authorList>
    </citation>
    <scope>NUCLEOTIDE SEQUENCE [LARGE SCALE GENOMIC DNA]</scope>
    <source>
        <strain evidence="3 4">AS_MEX2019</strain>
        <tissue evidence="3">Muscle</tissue>
    </source>
</reference>
<dbReference type="EMBL" id="JAHRIP010086605">
    <property type="protein sequence ID" value="MEQ2315429.1"/>
    <property type="molecule type" value="Genomic_DNA"/>
</dbReference>
<feature type="compositionally biased region" description="Basic and acidic residues" evidence="1">
    <location>
        <begin position="66"/>
        <end position="78"/>
    </location>
</feature>
<evidence type="ECO:0008006" key="5">
    <source>
        <dbReference type="Google" id="ProtNLM"/>
    </source>
</evidence>
<evidence type="ECO:0000256" key="2">
    <source>
        <dbReference type="SAM" id="SignalP"/>
    </source>
</evidence>
<keyword evidence="2" id="KW-0732">Signal</keyword>
<protein>
    <recommendedName>
        <fullName evidence="5">Secreted protein</fullName>
    </recommendedName>
</protein>
<feature type="chain" id="PRO_5045806973" description="Secreted protein" evidence="2">
    <location>
        <begin position="27"/>
        <end position="92"/>
    </location>
</feature>
<evidence type="ECO:0000313" key="4">
    <source>
        <dbReference type="Proteomes" id="UP001469553"/>
    </source>
</evidence>
<accession>A0ABV1AA49</accession>